<dbReference type="SUPFAM" id="SSF46785">
    <property type="entry name" value="Winged helix' DNA-binding domain"/>
    <property type="match status" value="1"/>
</dbReference>
<dbReference type="RefSeq" id="WP_013738660.1">
    <property type="nucleotide sequence ID" value="NC_015436.1"/>
</dbReference>
<sequence length="257" mass="29665">MRNTFFYGKKLNKSKTFPLYYQLKMLLREFMAFEDSFAMFPTEKELAEHFQISRSTVRQAFRELTDEGSIIRHKGKGTMTAPKKYRQDFLYVLESFNDEMLQKGLKPFTKVLDLSLHEASQQVAAGLNIVPGSSVIRLVRTRGVDKHPMVIVTTYLPNTYGLEALLHEDFENNSLYKILEDKYRLPIDKSKRFLEVRLADGCEAEQLGIPFESPIQYIETIAYSLNDAPVEFSCASYRGDLSCFRIEIKKQVHNSTG</sequence>
<evidence type="ECO:0000313" key="5">
    <source>
        <dbReference type="EMBL" id="AEC01264.1"/>
    </source>
</evidence>
<evidence type="ECO:0000256" key="1">
    <source>
        <dbReference type="ARBA" id="ARBA00023015"/>
    </source>
</evidence>
<evidence type="ECO:0000313" key="6">
    <source>
        <dbReference type="Proteomes" id="UP000007939"/>
    </source>
</evidence>
<dbReference type="InterPro" id="IPR011663">
    <property type="entry name" value="UTRA"/>
</dbReference>
<reference evidence="5 6" key="2">
    <citation type="journal article" date="2012" name="Stand. Genomic Sci.">
        <title>Complete genome sequence of the termite hindgut bacterium Spirochaeta coccoides type strain (SPN1(T)), reclassification in the genus Sphaerochaeta as Sphaerochaeta coccoides comb. nov. and emendations of the family Spirochaetaceae and the genus Sphaerochaeta.</title>
        <authorList>
            <person name="Abt B."/>
            <person name="Han C."/>
            <person name="Scheuner C."/>
            <person name="Lu M."/>
            <person name="Lapidus A."/>
            <person name="Nolan M."/>
            <person name="Lucas S."/>
            <person name="Hammon N."/>
            <person name="Deshpande S."/>
            <person name="Cheng J.F."/>
            <person name="Tapia R."/>
            <person name="Goodwin L.A."/>
            <person name="Pitluck S."/>
            <person name="Liolios K."/>
            <person name="Pagani I."/>
            <person name="Ivanova N."/>
            <person name="Mavromatis K."/>
            <person name="Mikhailova N."/>
            <person name="Huntemann M."/>
            <person name="Pati A."/>
            <person name="Chen A."/>
            <person name="Palaniappan K."/>
            <person name="Land M."/>
            <person name="Hauser L."/>
            <person name="Brambilla E.M."/>
            <person name="Rohde M."/>
            <person name="Spring S."/>
            <person name="Gronow S."/>
            <person name="Goker M."/>
            <person name="Woyke T."/>
            <person name="Bristow J."/>
            <person name="Eisen J.A."/>
            <person name="Markowitz V."/>
            <person name="Hugenholtz P."/>
            <person name="Kyrpides N.C."/>
            <person name="Klenk H.P."/>
            <person name="Detter J.C."/>
        </authorList>
    </citation>
    <scope>NUCLEOTIDE SEQUENCE [LARGE SCALE GENOMIC DNA]</scope>
    <source>
        <strain evidence="6">ATCC BAA-1237 / DSM 17374 / SPN1</strain>
    </source>
</reference>
<protein>
    <submittedName>
        <fullName evidence="5">Transcriptional regulator, GntR family with UTRA sensor domain</fullName>
    </submittedName>
</protein>
<organism evidence="5 6">
    <name type="scientific">Parasphaerochaeta coccoides (strain ATCC BAA-1237 / DSM 17374 / SPN1)</name>
    <name type="common">Sphaerochaeta coccoides</name>
    <dbReference type="NCBI Taxonomy" id="760011"/>
    <lineage>
        <taxon>Bacteria</taxon>
        <taxon>Pseudomonadati</taxon>
        <taxon>Spirochaetota</taxon>
        <taxon>Spirochaetia</taxon>
        <taxon>Spirochaetales</taxon>
        <taxon>Sphaerochaetaceae</taxon>
        <taxon>Parasphaerochaeta</taxon>
    </lineage>
</organism>
<feature type="domain" description="HTH gntR-type" evidence="4">
    <location>
        <begin position="13"/>
        <end position="83"/>
    </location>
</feature>
<dbReference type="SMART" id="SM00345">
    <property type="entry name" value="HTH_GNTR"/>
    <property type="match status" value="1"/>
</dbReference>
<dbReference type="GO" id="GO:0003700">
    <property type="term" value="F:DNA-binding transcription factor activity"/>
    <property type="evidence" value="ECO:0007669"/>
    <property type="project" value="InterPro"/>
</dbReference>
<dbReference type="GO" id="GO:0003677">
    <property type="term" value="F:DNA binding"/>
    <property type="evidence" value="ECO:0007669"/>
    <property type="project" value="UniProtKB-KW"/>
</dbReference>
<dbReference type="PANTHER" id="PTHR44846">
    <property type="entry name" value="MANNOSYL-D-GLYCERATE TRANSPORT/METABOLISM SYSTEM REPRESSOR MNGR-RELATED"/>
    <property type="match status" value="1"/>
</dbReference>
<proteinExistence type="predicted"/>
<evidence type="ECO:0000256" key="2">
    <source>
        <dbReference type="ARBA" id="ARBA00023125"/>
    </source>
</evidence>
<keyword evidence="1" id="KW-0805">Transcription regulation</keyword>
<dbReference type="PANTHER" id="PTHR44846:SF1">
    <property type="entry name" value="MANNOSYL-D-GLYCERATE TRANSPORT_METABOLISM SYSTEM REPRESSOR MNGR-RELATED"/>
    <property type="match status" value="1"/>
</dbReference>
<dbReference type="PRINTS" id="PR00035">
    <property type="entry name" value="HTHGNTR"/>
</dbReference>
<dbReference type="eggNOG" id="COG2188">
    <property type="taxonomic scope" value="Bacteria"/>
</dbReference>
<keyword evidence="2" id="KW-0238">DNA-binding</keyword>
<keyword evidence="6" id="KW-1185">Reference proteome</keyword>
<evidence type="ECO:0000259" key="4">
    <source>
        <dbReference type="PROSITE" id="PS50949"/>
    </source>
</evidence>
<dbReference type="SMART" id="SM00866">
    <property type="entry name" value="UTRA"/>
    <property type="match status" value="1"/>
</dbReference>
<dbReference type="PROSITE" id="PS50949">
    <property type="entry name" value="HTH_GNTR"/>
    <property type="match status" value="1"/>
</dbReference>
<name>F4GIA5_PARC1</name>
<accession>F4GIA5</accession>
<dbReference type="InterPro" id="IPR000524">
    <property type="entry name" value="Tscrpt_reg_HTH_GntR"/>
</dbReference>
<gene>
    <name evidence="5" type="ordered locus">Spico_0022</name>
</gene>
<dbReference type="InterPro" id="IPR036388">
    <property type="entry name" value="WH-like_DNA-bd_sf"/>
</dbReference>
<dbReference type="OrthoDB" id="369590at2"/>
<dbReference type="Gene3D" id="1.10.10.10">
    <property type="entry name" value="Winged helix-like DNA-binding domain superfamily/Winged helix DNA-binding domain"/>
    <property type="match status" value="1"/>
</dbReference>
<dbReference type="SUPFAM" id="SSF64288">
    <property type="entry name" value="Chorismate lyase-like"/>
    <property type="match status" value="1"/>
</dbReference>
<evidence type="ECO:0000256" key="3">
    <source>
        <dbReference type="ARBA" id="ARBA00023163"/>
    </source>
</evidence>
<dbReference type="CDD" id="cd07377">
    <property type="entry name" value="WHTH_GntR"/>
    <property type="match status" value="1"/>
</dbReference>
<dbReference type="HOGENOM" id="CLU_063236_2_1_12"/>
<dbReference type="Gene3D" id="3.40.1410.10">
    <property type="entry name" value="Chorismate lyase-like"/>
    <property type="match status" value="1"/>
</dbReference>
<dbReference type="InterPro" id="IPR028978">
    <property type="entry name" value="Chorismate_lyase_/UTRA_dom_sf"/>
</dbReference>
<keyword evidence="3" id="KW-0804">Transcription</keyword>
<dbReference type="InterPro" id="IPR036390">
    <property type="entry name" value="WH_DNA-bd_sf"/>
</dbReference>
<reference evidence="6" key="1">
    <citation type="submission" date="2011-04" db="EMBL/GenBank/DDBJ databases">
        <title>The complete genome of Spirochaeta coccoides DSM 17374.</title>
        <authorList>
            <person name="Lucas S."/>
            <person name="Copeland A."/>
            <person name="Lapidus A."/>
            <person name="Bruce D."/>
            <person name="Goodwin L."/>
            <person name="Pitluck S."/>
            <person name="Peters L."/>
            <person name="Kyrpides N."/>
            <person name="Mavromatis K."/>
            <person name="Pagani I."/>
            <person name="Ivanova N."/>
            <person name="Ovchinnikova G."/>
            <person name="Lu M."/>
            <person name="Detter J.C."/>
            <person name="Tapia R."/>
            <person name="Han C."/>
            <person name="Land M."/>
            <person name="Hauser L."/>
            <person name="Markowitz V."/>
            <person name="Cheng J.-F."/>
            <person name="Hugenholtz P."/>
            <person name="Woyke T."/>
            <person name="Wu D."/>
            <person name="Spring S."/>
            <person name="Schroeder M."/>
            <person name="Brambilla E."/>
            <person name="Klenk H.-P."/>
            <person name="Eisen J.A."/>
        </authorList>
    </citation>
    <scope>NUCLEOTIDE SEQUENCE [LARGE SCALE GENOMIC DNA]</scope>
    <source>
        <strain evidence="6">ATCC BAA-1237 / DSM 17374 / SPN1</strain>
    </source>
</reference>
<dbReference type="STRING" id="760011.Spico_0022"/>
<dbReference type="KEGG" id="scc:Spico_0022"/>
<dbReference type="Proteomes" id="UP000007939">
    <property type="component" value="Chromosome"/>
</dbReference>
<dbReference type="EMBL" id="CP002659">
    <property type="protein sequence ID" value="AEC01264.1"/>
    <property type="molecule type" value="Genomic_DNA"/>
</dbReference>
<dbReference type="AlphaFoldDB" id="F4GIA5"/>
<dbReference type="Pfam" id="PF07702">
    <property type="entry name" value="UTRA"/>
    <property type="match status" value="1"/>
</dbReference>
<dbReference type="GO" id="GO:0045892">
    <property type="term" value="P:negative regulation of DNA-templated transcription"/>
    <property type="evidence" value="ECO:0007669"/>
    <property type="project" value="TreeGrafter"/>
</dbReference>
<dbReference type="InterPro" id="IPR050679">
    <property type="entry name" value="Bact_HTH_transcr_reg"/>
</dbReference>
<dbReference type="Pfam" id="PF00392">
    <property type="entry name" value="GntR"/>
    <property type="match status" value="1"/>
</dbReference>